<keyword evidence="8 9" id="KW-0998">Cell outer membrane</keyword>
<keyword evidence="17" id="KW-1185">Reference proteome</keyword>
<dbReference type="Pfam" id="PF07715">
    <property type="entry name" value="Plug"/>
    <property type="match status" value="1"/>
</dbReference>
<feature type="short sequence motif" description="TonB C-terminal box" evidence="10">
    <location>
        <begin position="851"/>
        <end position="868"/>
    </location>
</feature>
<evidence type="ECO:0000256" key="9">
    <source>
        <dbReference type="PROSITE-ProRule" id="PRU01360"/>
    </source>
</evidence>
<feature type="chain" id="PRO_5041301654" evidence="13">
    <location>
        <begin position="26"/>
        <end position="868"/>
    </location>
</feature>
<keyword evidence="6 11" id="KW-0798">TonB box</keyword>
<dbReference type="PANTHER" id="PTHR47234">
    <property type="match status" value="1"/>
</dbReference>
<comment type="subcellular location">
    <subcellularLocation>
        <location evidence="1 9">Cell outer membrane</location>
        <topology evidence="1 9">Multi-pass membrane protein</topology>
    </subcellularLocation>
</comment>
<evidence type="ECO:0000256" key="12">
    <source>
        <dbReference type="SAM" id="MobiDB-lite"/>
    </source>
</evidence>
<dbReference type="AlphaFoldDB" id="A0AA37RV14"/>
<feature type="signal peptide" evidence="13">
    <location>
        <begin position="1"/>
        <end position="25"/>
    </location>
</feature>
<accession>A0AA37RV14</accession>
<keyword evidence="4 9" id="KW-0812">Transmembrane</keyword>
<comment type="similarity">
    <text evidence="9 11">Belongs to the TonB-dependent receptor family.</text>
</comment>
<evidence type="ECO:0000256" key="10">
    <source>
        <dbReference type="PROSITE-ProRule" id="PRU10144"/>
    </source>
</evidence>
<evidence type="ECO:0000256" key="4">
    <source>
        <dbReference type="ARBA" id="ARBA00022692"/>
    </source>
</evidence>
<feature type="domain" description="TonB-dependent receptor plug" evidence="15">
    <location>
        <begin position="54"/>
        <end position="167"/>
    </location>
</feature>
<evidence type="ECO:0000259" key="15">
    <source>
        <dbReference type="Pfam" id="PF07715"/>
    </source>
</evidence>
<organism evidence="16 17">
    <name type="scientific">Paraferrimonas sedimenticola</name>
    <dbReference type="NCBI Taxonomy" id="375674"/>
    <lineage>
        <taxon>Bacteria</taxon>
        <taxon>Pseudomonadati</taxon>
        <taxon>Pseudomonadota</taxon>
        <taxon>Gammaproteobacteria</taxon>
        <taxon>Alteromonadales</taxon>
        <taxon>Ferrimonadaceae</taxon>
        <taxon>Paraferrimonas</taxon>
    </lineage>
</organism>
<dbReference type="InterPro" id="IPR037066">
    <property type="entry name" value="Plug_dom_sf"/>
</dbReference>
<dbReference type="Gene3D" id="2.170.130.10">
    <property type="entry name" value="TonB-dependent receptor, plug domain"/>
    <property type="match status" value="1"/>
</dbReference>
<dbReference type="EMBL" id="BSNC01000004">
    <property type="protein sequence ID" value="GLP96155.1"/>
    <property type="molecule type" value="Genomic_DNA"/>
</dbReference>
<reference evidence="16" key="1">
    <citation type="journal article" date="2014" name="Int. J. Syst. Evol. Microbiol.">
        <title>Complete genome sequence of Corynebacterium casei LMG S-19264T (=DSM 44701T), isolated from a smear-ripened cheese.</title>
        <authorList>
            <consortium name="US DOE Joint Genome Institute (JGI-PGF)"/>
            <person name="Walter F."/>
            <person name="Albersmeier A."/>
            <person name="Kalinowski J."/>
            <person name="Ruckert C."/>
        </authorList>
    </citation>
    <scope>NUCLEOTIDE SEQUENCE</scope>
    <source>
        <strain evidence="16">NBRC 101628</strain>
    </source>
</reference>
<dbReference type="InterPro" id="IPR000531">
    <property type="entry name" value="Beta-barrel_TonB"/>
</dbReference>
<keyword evidence="3 9" id="KW-1134">Transmembrane beta strand</keyword>
<evidence type="ECO:0000256" key="1">
    <source>
        <dbReference type="ARBA" id="ARBA00004571"/>
    </source>
</evidence>
<dbReference type="Gene3D" id="2.40.170.20">
    <property type="entry name" value="TonB-dependent receptor, beta-barrel domain"/>
    <property type="match status" value="1"/>
</dbReference>
<keyword evidence="5 13" id="KW-0732">Signal</keyword>
<evidence type="ECO:0000256" key="7">
    <source>
        <dbReference type="ARBA" id="ARBA00023136"/>
    </source>
</evidence>
<evidence type="ECO:0000313" key="17">
    <source>
        <dbReference type="Proteomes" id="UP001161422"/>
    </source>
</evidence>
<dbReference type="GO" id="GO:0009279">
    <property type="term" value="C:cell outer membrane"/>
    <property type="evidence" value="ECO:0007669"/>
    <property type="project" value="UniProtKB-SubCell"/>
</dbReference>
<evidence type="ECO:0000256" key="11">
    <source>
        <dbReference type="RuleBase" id="RU003357"/>
    </source>
</evidence>
<dbReference type="SUPFAM" id="SSF56935">
    <property type="entry name" value="Porins"/>
    <property type="match status" value="1"/>
</dbReference>
<evidence type="ECO:0000256" key="5">
    <source>
        <dbReference type="ARBA" id="ARBA00022729"/>
    </source>
</evidence>
<comment type="caution">
    <text evidence="16">The sequence shown here is derived from an EMBL/GenBank/DDBJ whole genome shotgun (WGS) entry which is preliminary data.</text>
</comment>
<dbReference type="CDD" id="cd01347">
    <property type="entry name" value="ligand_gated_channel"/>
    <property type="match status" value="1"/>
</dbReference>
<proteinExistence type="inferred from homology"/>
<evidence type="ECO:0000256" key="3">
    <source>
        <dbReference type="ARBA" id="ARBA00022452"/>
    </source>
</evidence>
<evidence type="ECO:0000256" key="2">
    <source>
        <dbReference type="ARBA" id="ARBA00022448"/>
    </source>
</evidence>
<dbReference type="Pfam" id="PF00593">
    <property type="entry name" value="TonB_dep_Rec_b-barrel"/>
    <property type="match status" value="1"/>
</dbReference>
<dbReference type="InterPro" id="IPR036942">
    <property type="entry name" value="Beta-barrel_TonB_sf"/>
</dbReference>
<dbReference type="PROSITE" id="PS01156">
    <property type="entry name" value="TONB_DEPENDENT_REC_2"/>
    <property type="match status" value="1"/>
</dbReference>
<evidence type="ECO:0000259" key="14">
    <source>
        <dbReference type="Pfam" id="PF00593"/>
    </source>
</evidence>
<gene>
    <name evidence="16" type="ORF">GCM10007895_14610</name>
</gene>
<dbReference type="Proteomes" id="UP001161422">
    <property type="component" value="Unassembled WGS sequence"/>
</dbReference>
<dbReference type="RefSeq" id="WP_095505399.1">
    <property type="nucleotide sequence ID" value="NZ_BSNC01000004.1"/>
</dbReference>
<evidence type="ECO:0000256" key="13">
    <source>
        <dbReference type="SAM" id="SignalP"/>
    </source>
</evidence>
<evidence type="ECO:0000256" key="8">
    <source>
        <dbReference type="ARBA" id="ARBA00023237"/>
    </source>
</evidence>
<keyword evidence="16" id="KW-0675">Receptor</keyword>
<evidence type="ECO:0000256" key="6">
    <source>
        <dbReference type="ARBA" id="ARBA00023077"/>
    </source>
</evidence>
<evidence type="ECO:0000313" key="16">
    <source>
        <dbReference type="EMBL" id="GLP96155.1"/>
    </source>
</evidence>
<keyword evidence="2 9" id="KW-0813">Transport</keyword>
<feature type="region of interest" description="Disordered" evidence="12">
    <location>
        <begin position="241"/>
        <end position="263"/>
    </location>
</feature>
<dbReference type="InterPro" id="IPR039426">
    <property type="entry name" value="TonB-dep_rcpt-like"/>
</dbReference>
<dbReference type="InterPro" id="IPR010917">
    <property type="entry name" value="TonB_rcpt_CS"/>
</dbReference>
<reference evidence="16" key="2">
    <citation type="submission" date="2023-01" db="EMBL/GenBank/DDBJ databases">
        <title>Draft genome sequence of Paraferrimonas sedimenticola strain NBRC 101628.</title>
        <authorList>
            <person name="Sun Q."/>
            <person name="Mori K."/>
        </authorList>
    </citation>
    <scope>NUCLEOTIDE SEQUENCE</scope>
    <source>
        <strain evidence="16">NBRC 101628</strain>
    </source>
</reference>
<feature type="domain" description="TonB-dependent receptor-like beta-barrel" evidence="14">
    <location>
        <begin position="410"/>
        <end position="832"/>
    </location>
</feature>
<sequence length="868" mass="93762">MIRKNSLTLAIQMGIIASVTTSAVAVNAAQAQEAAAENVERIAVTGSRIQRQDMETASPVTVIDSAAIKAEGYNTVEEILQTQPAMAGMSVGGTTNNGAGGRATVNLRGMGANRTLVLLNGRRMVNSGTGADSSVDLNTIPVALIKRVEVLKDGASAVYGSDAIAGVVNIITKDDFEGVSIEAKGSTTASNQHTTGGHDGGNKEISIIAGKNFDRGNFVIGGTFQEREGVRLSDRKWVDPGRSSTIPGGTLGGRVPVLDADGNQKVDEEGNPIWQSRTIMPDGNGGIRDRDPSKDTYDYNPDTWLQTPSKRYSLFSNGSYEFSNDVMLKADVLYTKRQSTQRMAPQPANVELDVCTAEKTKDCVDITGLGIHANDRGQVTYKRRMVDAGPRIYEQDIDTLRASMALSGYLDIGNGYDWEASYTYGRNDSKSYVHNSVNAKNMKQSIYNNPNAWFNGQPLSQDILNDVTYKETNSGGNEMHIASGVISGDAFETSAGTAGFAAGVEHRYESGFFTPDAVIQRGEGTAAQQDATSGNYNVTSAYTELSVPMTEKLTGEFALRHDHYNTFGGATTWKAGLTYEANDSVMLRTVAATGFRAPSVSELFGGRSGSYEYLTDPWGKTEDDQILVNRVSDPNLKPEKSASFTAGVVIAPQSVDGFSMTIDYWSFDIKDAITRLDVQAGLNACHAGDQAACDVHGIKPDGNLRNLRNPLTNVGRQKTSGIDQNIMYQFEGFGGDWSFNNDTTILLNFEQDGKNYTGTIGQTYGGFAAFKNNTRLNARWGDIGFNYSLRYIGDMRNYGGDKMNVGDIAYHNISATYFVTDNIVANFGIKNLTDEKPLPVYNGNTGGTVPEVYNTIGREVYAGVTMNF</sequence>
<dbReference type="PROSITE" id="PS52016">
    <property type="entry name" value="TONB_DEPENDENT_REC_3"/>
    <property type="match status" value="1"/>
</dbReference>
<dbReference type="PANTHER" id="PTHR47234:SF2">
    <property type="entry name" value="TONB-DEPENDENT RECEPTOR"/>
    <property type="match status" value="1"/>
</dbReference>
<protein>
    <submittedName>
        <fullName evidence="16">TonB-dependent receptor</fullName>
    </submittedName>
</protein>
<name>A0AA37RV14_9GAMM</name>
<keyword evidence="7 9" id="KW-0472">Membrane</keyword>
<dbReference type="InterPro" id="IPR012910">
    <property type="entry name" value="Plug_dom"/>
</dbReference>